<accession>A0A4Z0M6K1</accession>
<feature type="transmembrane region" description="Helical" evidence="6">
    <location>
        <begin position="36"/>
        <end position="58"/>
    </location>
</feature>
<evidence type="ECO:0008006" key="9">
    <source>
        <dbReference type="Google" id="ProtNLM"/>
    </source>
</evidence>
<keyword evidence="4 6" id="KW-1133">Transmembrane helix</keyword>
<dbReference type="InterPro" id="IPR004923">
    <property type="entry name" value="FTR1/Fip1/EfeU"/>
</dbReference>
<evidence type="ECO:0000256" key="3">
    <source>
        <dbReference type="ARBA" id="ARBA00022692"/>
    </source>
</evidence>
<evidence type="ECO:0000256" key="4">
    <source>
        <dbReference type="ARBA" id="ARBA00022989"/>
    </source>
</evidence>
<evidence type="ECO:0000256" key="6">
    <source>
        <dbReference type="SAM" id="Phobius"/>
    </source>
</evidence>
<feature type="transmembrane region" description="Helical" evidence="6">
    <location>
        <begin position="137"/>
        <end position="160"/>
    </location>
</feature>
<sequence>MLINSVVLVLREVLEAALLLSVMLALSLNLRCSMRWLALCLPLAVLGIGLFAVFLDSITDALEGTGQELLTAGLQLAAFAACLLVICLGERVRAGARQSPLLALGFSIAVICAMVREGAEIYLYVTAFAASPDQRTAVYVGAVIGAGIGVSLGVLAYGGLRAMSARAAYVLCLCLVAVIGAGLVVQSSQLLEQIDWIAPGEPLWNTSAWLSEESVPGQLLYAVVGYEASPAPLQAWLWLGSALAVPAAWWLGRAPWRQRRAPA</sequence>
<dbReference type="PANTHER" id="PTHR31632">
    <property type="entry name" value="IRON TRANSPORTER FTH1"/>
    <property type="match status" value="1"/>
</dbReference>
<evidence type="ECO:0000256" key="1">
    <source>
        <dbReference type="ARBA" id="ARBA00004141"/>
    </source>
</evidence>
<dbReference type="OrthoDB" id="5764104at2"/>
<organism evidence="7 8">
    <name type="scientific">Mangrovimicrobium sediminis</name>
    <dbReference type="NCBI Taxonomy" id="2562682"/>
    <lineage>
        <taxon>Bacteria</taxon>
        <taxon>Pseudomonadati</taxon>
        <taxon>Pseudomonadota</taxon>
        <taxon>Gammaproteobacteria</taxon>
        <taxon>Cellvibrionales</taxon>
        <taxon>Halieaceae</taxon>
        <taxon>Mangrovimicrobium</taxon>
    </lineage>
</organism>
<name>A0A4Z0M6K1_9GAMM</name>
<reference evidence="7 8" key="1">
    <citation type="submission" date="2019-04" db="EMBL/GenBank/DDBJ databases">
        <title>Taxonomy of novel Haliea sp. from mangrove soil of West Coast of India.</title>
        <authorList>
            <person name="Verma A."/>
            <person name="Kumar P."/>
            <person name="Krishnamurthi S."/>
        </authorList>
    </citation>
    <scope>NUCLEOTIDE SEQUENCE [LARGE SCALE GENOMIC DNA]</scope>
    <source>
        <strain evidence="7 8">SAOS-164</strain>
    </source>
</reference>
<comment type="similarity">
    <text evidence="2">Belongs to the oxidase-dependent Fe transporter (OFeT) (TC 9.A.10.1) family.</text>
</comment>
<feature type="transmembrane region" description="Helical" evidence="6">
    <location>
        <begin position="167"/>
        <end position="185"/>
    </location>
</feature>
<feature type="transmembrane region" description="Helical" evidence="6">
    <location>
        <begin position="70"/>
        <end position="89"/>
    </location>
</feature>
<feature type="transmembrane region" description="Helical" evidence="6">
    <location>
        <begin position="101"/>
        <end position="125"/>
    </location>
</feature>
<dbReference type="RefSeq" id="WP_135441280.1">
    <property type="nucleotide sequence ID" value="NZ_SRLE01000004.1"/>
</dbReference>
<evidence type="ECO:0000313" key="7">
    <source>
        <dbReference type="EMBL" id="TGD75139.1"/>
    </source>
</evidence>
<comment type="subcellular location">
    <subcellularLocation>
        <location evidence="1">Membrane</location>
        <topology evidence="1">Multi-pass membrane protein</topology>
    </subcellularLocation>
</comment>
<dbReference type="PANTHER" id="PTHR31632:SF2">
    <property type="entry name" value="PLASMA MEMBRANE IRON PERMEASE"/>
    <property type="match status" value="1"/>
</dbReference>
<comment type="caution">
    <text evidence="7">The sequence shown here is derived from an EMBL/GenBank/DDBJ whole genome shotgun (WGS) entry which is preliminary data.</text>
</comment>
<dbReference type="GO" id="GO:0015093">
    <property type="term" value="F:ferrous iron transmembrane transporter activity"/>
    <property type="evidence" value="ECO:0007669"/>
    <property type="project" value="TreeGrafter"/>
</dbReference>
<feature type="transmembrane region" description="Helical" evidence="6">
    <location>
        <begin position="6"/>
        <end position="29"/>
    </location>
</feature>
<dbReference type="Proteomes" id="UP000298050">
    <property type="component" value="Unassembled WGS sequence"/>
</dbReference>
<protein>
    <recommendedName>
        <fullName evidence="9">Iron permease</fullName>
    </recommendedName>
</protein>
<evidence type="ECO:0000256" key="5">
    <source>
        <dbReference type="ARBA" id="ARBA00023136"/>
    </source>
</evidence>
<dbReference type="EMBL" id="SRLE01000004">
    <property type="protein sequence ID" value="TGD75139.1"/>
    <property type="molecule type" value="Genomic_DNA"/>
</dbReference>
<dbReference type="AlphaFoldDB" id="A0A4Z0M6K1"/>
<dbReference type="GO" id="GO:0033573">
    <property type="term" value="C:high-affinity iron permease complex"/>
    <property type="evidence" value="ECO:0007669"/>
    <property type="project" value="InterPro"/>
</dbReference>
<gene>
    <name evidence="7" type="ORF">E4634_03795</name>
</gene>
<evidence type="ECO:0000313" key="8">
    <source>
        <dbReference type="Proteomes" id="UP000298050"/>
    </source>
</evidence>
<feature type="transmembrane region" description="Helical" evidence="6">
    <location>
        <begin position="235"/>
        <end position="252"/>
    </location>
</feature>
<keyword evidence="8" id="KW-1185">Reference proteome</keyword>
<proteinExistence type="inferred from homology"/>
<dbReference type="Pfam" id="PF03239">
    <property type="entry name" value="FTR1"/>
    <property type="match status" value="1"/>
</dbReference>
<evidence type="ECO:0000256" key="2">
    <source>
        <dbReference type="ARBA" id="ARBA00008333"/>
    </source>
</evidence>
<keyword evidence="3 6" id="KW-0812">Transmembrane</keyword>
<keyword evidence="5 6" id="KW-0472">Membrane</keyword>